<evidence type="ECO:0000313" key="2">
    <source>
        <dbReference type="EMBL" id="GCD08630.1"/>
    </source>
</evidence>
<gene>
    <name evidence="2" type="ORF">Ctaglu_02530</name>
</gene>
<name>A0A401UGD3_9CLOT</name>
<protein>
    <submittedName>
        <fullName evidence="2">Uncharacterized protein</fullName>
    </submittedName>
</protein>
<accession>A0A401UGD3</accession>
<sequence length="138" mass="15250">MKKNNTNRSLNTKAHVKSKPKSITKSIGSKLAMLLGVIIPVAALIGYAMDMNFFSITIILSAFVLIISIAAYLKDEVIYPNPKAIQHDNTLTTKKNGISKKHSRKFSVLIKKGTIQVVLCMIIIILCTYLGQVIYKAN</sequence>
<dbReference type="EMBL" id="BHYK01000001">
    <property type="protein sequence ID" value="GCD08630.1"/>
    <property type="molecule type" value="Genomic_DNA"/>
</dbReference>
<dbReference type="AlphaFoldDB" id="A0A401UGD3"/>
<keyword evidence="1" id="KW-0812">Transmembrane</keyword>
<keyword evidence="1" id="KW-0472">Membrane</keyword>
<reference evidence="2 3" key="1">
    <citation type="submission" date="2018-11" db="EMBL/GenBank/DDBJ databases">
        <title>Genome sequencing and assembly of Clostridium tagluense strain A121.</title>
        <authorList>
            <person name="Murakami T."/>
            <person name="Segawa T."/>
            <person name="Shcherbakova V.A."/>
            <person name="Mori H."/>
            <person name="Yoshimura Y."/>
        </authorList>
    </citation>
    <scope>NUCLEOTIDE SEQUENCE [LARGE SCALE GENOMIC DNA]</scope>
    <source>
        <strain evidence="2 3">A121</strain>
    </source>
</reference>
<proteinExistence type="predicted"/>
<evidence type="ECO:0000256" key="1">
    <source>
        <dbReference type="SAM" id="Phobius"/>
    </source>
</evidence>
<keyword evidence="3" id="KW-1185">Reference proteome</keyword>
<comment type="caution">
    <text evidence="2">The sequence shown here is derived from an EMBL/GenBank/DDBJ whole genome shotgun (WGS) entry which is preliminary data.</text>
</comment>
<evidence type="ECO:0000313" key="3">
    <source>
        <dbReference type="Proteomes" id="UP000287872"/>
    </source>
</evidence>
<organism evidence="2 3">
    <name type="scientific">Clostridium tagluense</name>
    <dbReference type="NCBI Taxonomy" id="360422"/>
    <lineage>
        <taxon>Bacteria</taxon>
        <taxon>Bacillati</taxon>
        <taxon>Bacillota</taxon>
        <taxon>Clostridia</taxon>
        <taxon>Eubacteriales</taxon>
        <taxon>Clostridiaceae</taxon>
        <taxon>Clostridium</taxon>
    </lineage>
</organism>
<dbReference type="OrthoDB" id="9954807at2"/>
<feature type="transmembrane region" description="Helical" evidence="1">
    <location>
        <begin position="27"/>
        <end position="47"/>
    </location>
</feature>
<dbReference type="RefSeq" id="WP_124997262.1">
    <property type="nucleotide sequence ID" value="NZ_BHYK01000001.1"/>
</dbReference>
<feature type="transmembrane region" description="Helical" evidence="1">
    <location>
        <begin position="53"/>
        <end position="73"/>
    </location>
</feature>
<dbReference type="Proteomes" id="UP000287872">
    <property type="component" value="Unassembled WGS sequence"/>
</dbReference>
<feature type="transmembrane region" description="Helical" evidence="1">
    <location>
        <begin position="114"/>
        <end position="135"/>
    </location>
</feature>
<keyword evidence="1" id="KW-1133">Transmembrane helix</keyword>